<dbReference type="InterPro" id="IPR039126">
    <property type="entry name" value="GGACT"/>
</dbReference>
<dbReference type="Pfam" id="PF06094">
    <property type="entry name" value="GGACT"/>
    <property type="match status" value="1"/>
</dbReference>
<protein>
    <recommendedName>
        <fullName evidence="3">Gamma-glutamylcyclotransferase family protein</fullName>
    </recommendedName>
</protein>
<dbReference type="OrthoDB" id="482277at2"/>
<evidence type="ECO:0000256" key="3">
    <source>
        <dbReference type="RuleBase" id="RU367036"/>
    </source>
</evidence>
<dbReference type="EMBL" id="FLOB01000004">
    <property type="protein sequence ID" value="SBS31649.1"/>
    <property type="molecule type" value="Genomic_DNA"/>
</dbReference>
<keyword evidence="6" id="KW-1185">Reference proteome</keyword>
<evidence type="ECO:0000313" key="5">
    <source>
        <dbReference type="EMBL" id="SBS31649.1"/>
    </source>
</evidence>
<dbReference type="STRING" id="1792290.MSP8886_02194"/>
<reference evidence="5 6" key="1">
    <citation type="submission" date="2016-06" db="EMBL/GenBank/DDBJ databases">
        <authorList>
            <person name="Kjaerup R.B."/>
            <person name="Dalgaard T.S."/>
            <person name="Juul-Madsen H.R."/>
        </authorList>
    </citation>
    <scope>NUCLEOTIDE SEQUENCE [LARGE SCALE GENOMIC DNA]</scope>
    <source>
        <strain evidence="5 6">CECT 8886</strain>
    </source>
</reference>
<evidence type="ECO:0000256" key="1">
    <source>
        <dbReference type="ARBA" id="ARBA00008861"/>
    </source>
</evidence>
<evidence type="ECO:0000313" key="6">
    <source>
        <dbReference type="Proteomes" id="UP000092544"/>
    </source>
</evidence>
<comment type="similarity">
    <text evidence="1 3">Belongs to the gamma-glutamylcyclotransferase family.</text>
</comment>
<dbReference type="InterPro" id="IPR036568">
    <property type="entry name" value="GGCT-like_sf"/>
</dbReference>
<dbReference type="GO" id="GO:0061929">
    <property type="term" value="F:gamma-glutamylaminecyclotransferase activity"/>
    <property type="evidence" value="ECO:0007669"/>
    <property type="project" value="InterPro"/>
</dbReference>
<sequence length="140" mass="16000">MYKVFVFGTLKEGFPNFKTNKGIRYRGDFATKERYPLYLVGERFSPWLVLQPGEGSPIKGQVFEVAEEVLTEMDTLERITFPDGYRKVCIPVICQESGEEISVWAYGKLPAMLQGAQIMAELSGEYCLEHAALYRSRQDE</sequence>
<accession>A0A1A8TH55</accession>
<dbReference type="SUPFAM" id="SSF110857">
    <property type="entry name" value="Gamma-glutamyl cyclotransferase-like"/>
    <property type="match status" value="1"/>
</dbReference>
<dbReference type="Proteomes" id="UP000092544">
    <property type="component" value="Unassembled WGS sequence"/>
</dbReference>
<dbReference type="RefSeq" id="WP_067016306.1">
    <property type="nucleotide sequence ID" value="NZ_FLOB01000004.1"/>
</dbReference>
<dbReference type="InterPro" id="IPR009288">
    <property type="entry name" value="AIG2-like_dom"/>
</dbReference>
<feature type="active site" description="Proton acceptor" evidence="2">
    <location>
        <position position="77"/>
    </location>
</feature>
<evidence type="ECO:0000256" key="2">
    <source>
        <dbReference type="PIRSR" id="PIRSR639126-1"/>
    </source>
</evidence>
<feature type="domain" description="Gamma-glutamylcyclotransferase AIG2-like" evidence="4">
    <location>
        <begin position="4"/>
        <end position="116"/>
    </location>
</feature>
<dbReference type="Gene3D" id="3.10.490.10">
    <property type="entry name" value="Gamma-glutamyl cyclotransferase-like"/>
    <property type="match status" value="1"/>
</dbReference>
<proteinExistence type="inferred from homology"/>
<dbReference type="InterPro" id="IPR013024">
    <property type="entry name" value="GGCT-like"/>
</dbReference>
<dbReference type="CDD" id="cd06661">
    <property type="entry name" value="GGCT_like"/>
    <property type="match status" value="1"/>
</dbReference>
<dbReference type="PANTHER" id="PTHR12510:SF4">
    <property type="entry name" value="GAMMA-GLUTAMYLAMINECYCLOTRANSFERASE"/>
    <property type="match status" value="1"/>
</dbReference>
<organism evidence="5 6">
    <name type="scientific">Marinomonas spartinae</name>
    <dbReference type="NCBI Taxonomy" id="1792290"/>
    <lineage>
        <taxon>Bacteria</taxon>
        <taxon>Pseudomonadati</taxon>
        <taxon>Pseudomonadota</taxon>
        <taxon>Gammaproteobacteria</taxon>
        <taxon>Oceanospirillales</taxon>
        <taxon>Oceanospirillaceae</taxon>
        <taxon>Marinomonas</taxon>
    </lineage>
</organism>
<dbReference type="AlphaFoldDB" id="A0A1A8TH55"/>
<name>A0A1A8TH55_9GAMM</name>
<gene>
    <name evidence="5" type="ORF">MSP8886_02194</name>
</gene>
<dbReference type="GO" id="GO:0005829">
    <property type="term" value="C:cytosol"/>
    <property type="evidence" value="ECO:0007669"/>
    <property type="project" value="TreeGrafter"/>
</dbReference>
<dbReference type="PANTHER" id="PTHR12510">
    <property type="entry name" value="TROPONIN C-AKIN-1 PROTEIN"/>
    <property type="match status" value="1"/>
</dbReference>
<evidence type="ECO:0000259" key="4">
    <source>
        <dbReference type="Pfam" id="PF06094"/>
    </source>
</evidence>